<dbReference type="AlphaFoldDB" id="W3V7X9"/>
<dbReference type="PANTHER" id="PTHR22916">
    <property type="entry name" value="GLYCOSYLTRANSFERASE"/>
    <property type="match status" value="1"/>
</dbReference>
<evidence type="ECO:0000313" key="2">
    <source>
        <dbReference type="EMBL" id="ETS31220.1"/>
    </source>
</evidence>
<keyword evidence="2" id="KW-0808">Transferase</keyword>
<dbReference type="Pfam" id="PF00535">
    <property type="entry name" value="Glycos_transf_2"/>
    <property type="match status" value="1"/>
</dbReference>
<dbReference type="PATRIC" id="fig|1004151.3.peg.3271"/>
<evidence type="ECO:0000259" key="1">
    <source>
        <dbReference type="Pfam" id="PF00535"/>
    </source>
</evidence>
<dbReference type="InterPro" id="IPR029044">
    <property type="entry name" value="Nucleotide-diphossugar_trans"/>
</dbReference>
<dbReference type="Proteomes" id="UP000018957">
    <property type="component" value="Unassembled WGS sequence"/>
</dbReference>
<dbReference type="PANTHER" id="PTHR22916:SF3">
    <property type="entry name" value="UDP-GLCNAC:BETAGAL BETA-1,3-N-ACETYLGLUCOSAMINYLTRANSFERASE-LIKE PROTEIN 1"/>
    <property type="match status" value="1"/>
</dbReference>
<accession>W3V7X9</accession>
<dbReference type="Gene3D" id="3.90.550.10">
    <property type="entry name" value="Spore Coat Polysaccharide Biosynthesis Protein SpsA, Chain A"/>
    <property type="match status" value="1"/>
</dbReference>
<protein>
    <submittedName>
        <fullName evidence="2">Glycosyl transferase</fullName>
    </submittedName>
</protein>
<dbReference type="RefSeq" id="WP_036848105.1">
    <property type="nucleotide sequence ID" value="NZ_AYSJ01000013.1"/>
</dbReference>
<reference evidence="2 3" key="1">
    <citation type="submission" date="2013-11" db="EMBL/GenBank/DDBJ databases">
        <title>Elucidation of the Photorhabdus temperata genome and generation of transposon mutant library to identify motility mutants.</title>
        <authorList>
            <person name="Hurst S.G.IV."/>
            <person name="Micheals B."/>
            <person name="Abebe-Akele F."/>
            <person name="Rowedder H."/>
            <person name="Bullock H."/>
            <person name="Jackobeck R."/>
            <person name="Janicki E."/>
            <person name="Tisa L.S."/>
        </authorList>
    </citation>
    <scope>NUCLEOTIDE SEQUENCE [LARGE SCALE GENOMIC DNA]</scope>
    <source>
        <strain evidence="2 3">NC19</strain>
    </source>
</reference>
<feature type="domain" description="Glycosyltransferase 2-like" evidence="1">
    <location>
        <begin position="9"/>
        <end position="147"/>
    </location>
</feature>
<evidence type="ECO:0000313" key="3">
    <source>
        <dbReference type="Proteomes" id="UP000018957"/>
    </source>
</evidence>
<dbReference type="GO" id="GO:0016758">
    <property type="term" value="F:hexosyltransferase activity"/>
    <property type="evidence" value="ECO:0007669"/>
    <property type="project" value="UniProtKB-ARBA"/>
</dbReference>
<keyword evidence="3" id="KW-1185">Reference proteome</keyword>
<dbReference type="OrthoDB" id="9801954at2"/>
<organism evidence="2 3">
    <name type="scientific">Photorhabdus khanii NC19</name>
    <dbReference type="NCBI Taxonomy" id="1004151"/>
    <lineage>
        <taxon>Bacteria</taxon>
        <taxon>Pseudomonadati</taxon>
        <taxon>Pseudomonadota</taxon>
        <taxon>Gammaproteobacteria</taxon>
        <taxon>Enterobacterales</taxon>
        <taxon>Morganellaceae</taxon>
        <taxon>Photorhabdus</taxon>
    </lineage>
</organism>
<dbReference type="SUPFAM" id="SSF53448">
    <property type="entry name" value="Nucleotide-diphospho-sugar transferases"/>
    <property type="match status" value="1"/>
</dbReference>
<dbReference type="InterPro" id="IPR001173">
    <property type="entry name" value="Glyco_trans_2-like"/>
</dbReference>
<proteinExistence type="predicted"/>
<sequence>MSHREPAISVIMSVFNGQEFLFEAISSILEQTFIDYEFIIVNDASIDKTSNILSEFSIKDKRIKIINNVKNMGLARSLNIAISEAKGNFIARMDADDYSYPDRLLTQYRYMSKHSDTIVCGTSMRTYEELRNKVPPLSHEEIISSIVFDCPFYHPTVMIRKDILLKSGIIYPESYEKAQDYGLWTELFLTSINNNYKFINLPDILLKYRTHPNRNRNEYFSEQESYAAKSQLKLTHALGIDIDIENIIKINSSEKLSSNEVIYLNNILKIMINKINIFLPVKCKKHIQKIYIAKKFKLYSRTKTNDLLGIFLKIYSRFLYLANRKKIKSVL</sequence>
<comment type="caution">
    <text evidence="2">The sequence shown here is derived from an EMBL/GenBank/DDBJ whole genome shotgun (WGS) entry which is preliminary data.</text>
</comment>
<gene>
    <name evidence="2" type="ORF">PTE_03175</name>
</gene>
<name>W3V7X9_9GAMM</name>
<dbReference type="EMBL" id="AYSJ01000013">
    <property type="protein sequence ID" value="ETS31220.1"/>
    <property type="molecule type" value="Genomic_DNA"/>
</dbReference>